<reference evidence="2" key="1">
    <citation type="journal article" date="2023" name="Nat. Plants">
        <title>Single-cell RNA sequencing provides a high-resolution roadmap for understanding the multicellular compartmentation of specialized metabolism.</title>
        <authorList>
            <person name="Sun S."/>
            <person name="Shen X."/>
            <person name="Li Y."/>
            <person name="Li Y."/>
            <person name="Wang S."/>
            <person name="Li R."/>
            <person name="Zhang H."/>
            <person name="Shen G."/>
            <person name="Guo B."/>
            <person name="Wei J."/>
            <person name="Xu J."/>
            <person name="St-Pierre B."/>
            <person name="Chen S."/>
            <person name="Sun C."/>
        </authorList>
    </citation>
    <scope>NUCLEOTIDE SEQUENCE [LARGE SCALE GENOMIC DNA]</scope>
</reference>
<proteinExistence type="predicted"/>
<protein>
    <submittedName>
        <fullName evidence="1">Uncharacterized protein</fullName>
    </submittedName>
</protein>
<gene>
    <name evidence="1" type="ORF">M9H77_21060</name>
</gene>
<evidence type="ECO:0000313" key="1">
    <source>
        <dbReference type="EMBL" id="KAI5661737.1"/>
    </source>
</evidence>
<sequence>MRDHNGQIPRPCASCTQASESFSAEPFAATQALKKADTRNIKMMILEGDAINVLRALRGNRNAEDWRGRAFIEEGQTFFSRRIFWKVAYVHRSGNHDSHNLTKWAYQSIM</sequence>
<accession>A0ACC0AL90</accession>
<name>A0ACC0AL90_CATRO</name>
<comment type="caution">
    <text evidence="1">The sequence shown here is derived from an EMBL/GenBank/DDBJ whole genome shotgun (WGS) entry which is preliminary data.</text>
</comment>
<keyword evidence="2" id="KW-1185">Reference proteome</keyword>
<dbReference type="EMBL" id="CM044705">
    <property type="protein sequence ID" value="KAI5661737.1"/>
    <property type="molecule type" value="Genomic_DNA"/>
</dbReference>
<dbReference type="Proteomes" id="UP001060085">
    <property type="component" value="Linkage Group LG05"/>
</dbReference>
<organism evidence="1 2">
    <name type="scientific">Catharanthus roseus</name>
    <name type="common">Madagascar periwinkle</name>
    <name type="synonym">Vinca rosea</name>
    <dbReference type="NCBI Taxonomy" id="4058"/>
    <lineage>
        <taxon>Eukaryota</taxon>
        <taxon>Viridiplantae</taxon>
        <taxon>Streptophyta</taxon>
        <taxon>Embryophyta</taxon>
        <taxon>Tracheophyta</taxon>
        <taxon>Spermatophyta</taxon>
        <taxon>Magnoliopsida</taxon>
        <taxon>eudicotyledons</taxon>
        <taxon>Gunneridae</taxon>
        <taxon>Pentapetalae</taxon>
        <taxon>asterids</taxon>
        <taxon>lamiids</taxon>
        <taxon>Gentianales</taxon>
        <taxon>Apocynaceae</taxon>
        <taxon>Rauvolfioideae</taxon>
        <taxon>Vinceae</taxon>
        <taxon>Catharanthinae</taxon>
        <taxon>Catharanthus</taxon>
    </lineage>
</organism>
<evidence type="ECO:0000313" key="2">
    <source>
        <dbReference type="Proteomes" id="UP001060085"/>
    </source>
</evidence>